<evidence type="ECO:0000313" key="2">
    <source>
        <dbReference type="EMBL" id="GGF00391.1"/>
    </source>
</evidence>
<keyword evidence="5" id="KW-1185">Reference proteome</keyword>
<reference evidence="2" key="5">
    <citation type="submission" date="2024-05" db="EMBL/GenBank/DDBJ databases">
        <authorList>
            <person name="Sun Q."/>
            <person name="Zhou Y."/>
        </authorList>
    </citation>
    <scope>NUCLEOTIDE SEQUENCE</scope>
    <source>
        <strain evidence="2">CGMCC 1.12707</strain>
    </source>
</reference>
<name>A0A1M6XC18_9FLAO</name>
<proteinExistence type="predicted"/>
<feature type="region of interest" description="Disordered" evidence="1">
    <location>
        <begin position="1"/>
        <end position="29"/>
    </location>
</feature>
<reference evidence="4" key="2">
    <citation type="submission" date="2016-11" db="EMBL/GenBank/DDBJ databases">
        <authorList>
            <person name="Varghese N."/>
            <person name="Submissions S."/>
        </authorList>
    </citation>
    <scope>NUCLEOTIDE SEQUENCE [LARGE SCALE GENOMIC DNA]</scope>
    <source>
        <strain evidence="4">DSM 27989</strain>
    </source>
</reference>
<organism evidence="3 4">
    <name type="scientific">Chishuiella changwenlii</name>
    <dbReference type="NCBI Taxonomy" id="1434701"/>
    <lineage>
        <taxon>Bacteria</taxon>
        <taxon>Pseudomonadati</taxon>
        <taxon>Bacteroidota</taxon>
        <taxon>Flavobacteriia</taxon>
        <taxon>Flavobacteriales</taxon>
        <taxon>Weeksellaceae</taxon>
        <taxon>Chishuiella</taxon>
    </lineage>
</organism>
<reference evidence="5" key="4">
    <citation type="journal article" date="2019" name="Int. J. Syst. Evol. Microbiol.">
        <title>The Global Catalogue of Microorganisms (GCM) 10K type strain sequencing project: providing services to taxonomists for standard genome sequencing and annotation.</title>
        <authorList>
            <consortium name="The Broad Institute Genomics Platform"/>
            <consortium name="The Broad Institute Genome Sequencing Center for Infectious Disease"/>
            <person name="Wu L."/>
            <person name="Ma J."/>
        </authorList>
    </citation>
    <scope>NUCLEOTIDE SEQUENCE [LARGE SCALE GENOMIC DNA]</scope>
    <source>
        <strain evidence="5">CGMCC 1.12707</strain>
    </source>
</reference>
<accession>A0A1M6XC18</accession>
<evidence type="ECO:0000313" key="4">
    <source>
        <dbReference type="Proteomes" id="UP000184120"/>
    </source>
</evidence>
<dbReference type="STRING" id="1434701.SAMN05443634_105193"/>
<dbReference type="AlphaFoldDB" id="A0A1M6XC18"/>
<reference evidence="3" key="3">
    <citation type="submission" date="2016-11" db="EMBL/GenBank/DDBJ databases">
        <authorList>
            <person name="Jaros S."/>
            <person name="Januszkiewicz K."/>
            <person name="Wedrychowicz H."/>
        </authorList>
    </citation>
    <scope>NUCLEOTIDE SEQUENCE [LARGE SCALE GENOMIC DNA]</scope>
    <source>
        <strain evidence="3">DSM 27989</strain>
    </source>
</reference>
<dbReference type="Proteomes" id="UP000650994">
    <property type="component" value="Unassembled WGS sequence"/>
</dbReference>
<protein>
    <submittedName>
        <fullName evidence="3">Uncharacterized protein</fullName>
    </submittedName>
</protein>
<dbReference type="Proteomes" id="UP000184120">
    <property type="component" value="Unassembled WGS sequence"/>
</dbReference>
<dbReference type="RefSeq" id="WP_072931245.1">
    <property type="nucleotide sequence ID" value="NZ_BMFL01000011.1"/>
</dbReference>
<gene>
    <name evidence="2" type="ORF">GCM10010984_17460</name>
    <name evidence="3" type="ORF">SAMN05443634_105193</name>
</gene>
<evidence type="ECO:0000256" key="1">
    <source>
        <dbReference type="SAM" id="MobiDB-lite"/>
    </source>
</evidence>
<evidence type="ECO:0000313" key="3">
    <source>
        <dbReference type="EMBL" id="SHL03492.1"/>
    </source>
</evidence>
<reference evidence="2" key="1">
    <citation type="journal article" date="2014" name="Int. J. Syst. Evol. Microbiol.">
        <title>Complete genome of a new Firmicutes species belonging to the dominant human colonic microbiota ('Ruminococcus bicirculans') reveals two chromosomes and a selective capacity to utilize plant glucans.</title>
        <authorList>
            <consortium name="NISC Comparative Sequencing Program"/>
            <person name="Wegmann U."/>
            <person name="Louis P."/>
            <person name="Goesmann A."/>
            <person name="Henrissat B."/>
            <person name="Duncan S.H."/>
            <person name="Flint H.J."/>
        </authorList>
    </citation>
    <scope>NUCLEOTIDE SEQUENCE</scope>
    <source>
        <strain evidence="2">CGMCC 1.12707</strain>
    </source>
</reference>
<sequence>MRSTKKNLNKQKEEIIKKKSGSTSLSYEDKKENKSAAELALIKAKKLNRPVQRISTKEAVRNSLKREFKLKHI</sequence>
<evidence type="ECO:0000313" key="5">
    <source>
        <dbReference type="Proteomes" id="UP000650994"/>
    </source>
</evidence>
<dbReference type="EMBL" id="BMFL01000011">
    <property type="protein sequence ID" value="GGF00391.1"/>
    <property type="molecule type" value="Genomic_DNA"/>
</dbReference>
<dbReference type="EMBL" id="FRBH01000005">
    <property type="protein sequence ID" value="SHL03492.1"/>
    <property type="molecule type" value="Genomic_DNA"/>
</dbReference>